<dbReference type="EMBL" id="MEXH01000015">
    <property type="protein sequence ID" value="OGC92441.1"/>
    <property type="molecule type" value="Genomic_DNA"/>
</dbReference>
<dbReference type="Pfam" id="PF03692">
    <property type="entry name" value="CxxCxxCC"/>
    <property type="match status" value="1"/>
</dbReference>
<dbReference type="Proteomes" id="UP000178176">
    <property type="component" value="Unassembled WGS sequence"/>
</dbReference>
<proteinExistence type="predicted"/>
<evidence type="ECO:0000313" key="1">
    <source>
        <dbReference type="EMBL" id="OGC92441.1"/>
    </source>
</evidence>
<accession>A0A1F4YEQ8</accession>
<dbReference type="InterPro" id="IPR005358">
    <property type="entry name" value="Puta_zinc/iron-chelating_dom"/>
</dbReference>
<organism evidence="1 2">
    <name type="scientific">Candidatus Amesbacteria bacterium RIFCSPHIGHO2_01_FULL_48_32b</name>
    <dbReference type="NCBI Taxonomy" id="1797253"/>
    <lineage>
        <taxon>Bacteria</taxon>
        <taxon>Candidatus Amesiibacteriota</taxon>
    </lineage>
</organism>
<protein>
    <submittedName>
        <fullName evidence="1">Uncharacterized protein</fullName>
    </submittedName>
</protein>
<name>A0A1F4YEQ8_9BACT</name>
<comment type="caution">
    <text evidence="1">The sequence shown here is derived from an EMBL/GenBank/DDBJ whole genome shotgun (WGS) entry which is preliminary data.</text>
</comment>
<evidence type="ECO:0000313" key="2">
    <source>
        <dbReference type="Proteomes" id="UP000178176"/>
    </source>
</evidence>
<reference evidence="1 2" key="1">
    <citation type="journal article" date="2016" name="Nat. Commun.">
        <title>Thousands of microbial genomes shed light on interconnected biogeochemical processes in an aquifer system.</title>
        <authorList>
            <person name="Anantharaman K."/>
            <person name="Brown C.T."/>
            <person name="Hug L.A."/>
            <person name="Sharon I."/>
            <person name="Castelle C.J."/>
            <person name="Probst A.J."/>
            <person name="Thomas B.C."/>
            <person name="Singh A."/>
            <person name="Wilkins M.J."/>
            <person name="Karaoz U."/>
            <person name="Brodie E.L."/>
            <person name="Williams K.H."/>
            <person name="Hubbard S.S."/>
            <person name="Banfield J.F."/>
        </authorList>
    </citation>
    <scope>NUCLEOTIDE SEQUENCE [LARGE SCALE GENOMIC DNA]</scope>
</reference>
<dbReference type="AlphaFoldDB" id="A0A1F4YEQ8"/>
<gene>
    <name evidence="1" type="ORF">A2876_04060</name>
</gene>
<sequence>MKVDCINICHAACCQDIELQLRPDEYERLKAKGAVLRDKRKDGMYELVGPCPNLQGGRCSVHGTLEQPRNCRIYAFLGYGCLMRRKVRPDLVKLYLQRERKTITWSDELKFAALGMVGGWVSLESLVGPDNMTPDIDV</sequence>